<protein>
    <submittedName>
        <fullName evidence="1">Uncharacterized protein</fullName>
    </submittedName>
</protein>
<evidence type="ECO:0000313" key="1">
    <source>
        <dbReference type="EMBL" id="KAK7312985.1"/>
    </source>
</evidence>
<organism evidence="1 2">
    <name type="scientific">Canavalia gladiata</name>
    <name type="common">Sword bean</name>
    <name type="synonym">Dolichos gladiatus</name>
    <dbReference type="NCBI Taxonomy" id="3824"/>
    <lineage>
        <taxon>Eukaryota</taxon>
        <taxon>Viridiplantae</taxon>
        <taxon>Streptophyta</taxon>
        <taxon>Embryophyta</taxon>
        <taxon>Tracheophyta</taxon>
        <taxon>Spermatophyta</taxon>
        <taxon>Magnoliopsida</taxon>
        <taxon>eudicotyledons</taxon>
        <taxon>Gunneridae</taxon>
        <taxon>Pentapetalae</taxon>
        <taxon>rosids</taxon>
        <taxon>fabids</taxon>
        <taxon>Fabales</taxon>
        <taxon>Fabaceae</taxon>
        <taxon>Papilionoideae</taxon>
        <taxon>50 kb inversion clade</taxon>
        <taxon>NPAAA clade</taxon>
        <taxon>indigoferoid/millettioid clade</taxon>
        <taxon>Phaseoleae</taxon>
        <taxon>Canavalia</taxon>
    </lineage>
</organism>
<reference evidence="1 2" key="1">
    <citation type="submission" date="2024-01" db="EMBL/GenBank/DDBJ databases">
        <title>The genomes of 5 underutilized Papilionoideae crops provide insights into root nodulation and disease resistanc.</title>
        <authorList>
            <person name="Jiang F."/>
        </authorList>
    </citation>
    <scope>NUCLEOTIDE SEQUENCE [LARGE SCALE GENOMIC DNA]</scope>
    <source>
        <strain evidence="1">LVBAO_FW01</strain>
        <tissue evidence="1">Leaves</tissue>
    </source>
</reference>
<evidence type="ECO:0000313" key="2">
    <source>
        <dbReference type="Proteomes" id="UP001367508"/>
    </source>
</evidence>
<dbReference type="AlphaFoldDB" id="A0AAN9K828"/>
<accession>A0AAN9K828</accession>
<proteinExistence type="predicted"/>
<dbReference type="EMBL" id="JAYMYQ010000009">
    <property type="protein sequence ID" value="KAK7312985.1"/>
    <property type="molecule type" value="Genomic_DNA"/>
</dbReference>
<comment type="caution">
    <text evidence="1">The sequence shown here is derived from an EMBL/GenBank/DDBJ whole genome shotgun (WGS) entry which is preliminary data.</text>
</comment>
<keyword evidence="2" id="KW-1185">Reference proteome</keyword>
<gene>
    <name evidence="1" type="ORF">VNO77_37288</name>
</gene>
<sequence>MEPCKRVLAMPMNYGLELLDALIPYNDYHLGWKGPECNHHRDFQQECGDAECLKPPFNSILQEKAKNPFSPSLSPRQNDPFFLPGPQRRRVFDEVPPSFFSSLLPKRSGISLFPSRIA</sequence>
<name>A0AAN9K828_CANGL</name>
<dbReference type="Proteomes" id="UP001367508">
    <property type="component" value="Unassembled WGS sequence"/>
</dbReference>